<dbReference type="InterPro" id="IPR011015">
    <property type="entry name" value="LEM/LEM-like_dom_sf"/>
</dbReference>
<sequence>KCFVYRHFLSLNILCIKVYSPPQLQKLITDNRLMQHYKGIPEVQKVCAELIAEPLHSSQSSHKEYYNQLSHAELRDELRKHGLPNLPITETTRNLLLKKLKNHLLSEPLELTQAPRYAPVVTSHANHQY</sequence>
<reference evidence="3" key="1">
    <citation type="submission" date="2015-01" db="EMBL/GenBank/DDBJ databases">
        <authorList>
            <person name="Aksoy S."/>
            <person name="Warren W."/>
            <person name="Wilson R.K."/>
        </authorList>
    </citation>
    <scope>NUCLEOTIDE SEQUENCE [LARGE SCALE GENOMIC DNA]</scope>
    <source>
        <strain evidence="3">IAEA</strain>
    </source>
</reference>
<proteinExistence type="predicted"/>
<feature type="domain" description="LEM" evidence="1">
    <location>
        <begin position="63"/>
        <end position="107"/>
    </location>
</feature>
<dbReference type="VEuPathDB" id="VectorBase:GPPI046074"/>
<keyword evidence="3" id="KW-1185">Reference proteome</keyword>
<name>A0A1B0C0P7_9MUSC</name>
<evidence type="ECO:0000313" key="2">
    <source>
        <dbReference type="EnsemblMetazoa" id="GPPI046074-PA"/>
    </source>
</evidence>
<dbReference type="SUPFAM" id="SSF63451">
    <property type="entry name" value="LEM domain"/>
    <property type="match status" value="1"/>
</dbReference>
<organism evidence="2 3">
    <name type="scientific">Glossina palpalis gambiensis</name>
    <dbReference type="NCBI Taxonomy" id="67801"/>
    <lineage>
        <taxon>Eukaryota</taxon>
        <taxon>Metazoa</taxon>
        <taxon>Ecdysozoa</taxon>
        <taxon>Arthropoda</taxon>
        <taxon>Hexapoda</taxon>
        <taxon>Insecta</taxon>
        <taxon>Pterygota</taxon>
        <taxon>Neoptera</taxon>
        <taxon>Endopterygota</taxon>
        <taxon>Diptera</taxon>
        <taxon>Brachycera</taxon>
        <taxon>Muscomorpha</taxon>
        <taxon>Hippoboscoidea</taxon>
        <taxon>Glossinidae</taxon>
        <taxon>Glossina</taxon>
    </lineage>
</organism>
<reference evidence="2" key="2">
    <citation type="submission" date="2020-05" db="UniProtKB">
        <authorList>
            <consortium name="EnsemblMetazoa"/>
        </authorList>
    </citation>
    <scope>IDENTIFICATION</scope>
    <source>
        <strain evidence="2">IAEA</strain>
    </source>
</reference>
<evidence type="ECO:0000259" key="1">
    <source>
        <dbReference type="PROSITE" id="PS50954"/>
    </source>
</evidence>
<dbReference type="PROSITE" id="PS50954">
    <property type="entry name" value="LEM"/>
    <property type="match status" value="1"/>
</dbReference>
<dbReference type="EnsemblMetazoa" id="GPPI046074-RA">
    <property type="protein sequence ID" value="GPPI046074-PA"/>
    <property type="gene ID" value="GPPI046074"/>
</dbReference>
<dbReference type="AlphaFoldDB" id="A0A1B0C0P7"/>
<dbReference type="InterPro" id="IPR003887">
    <property type="entry name" value="LEM_dom"/>
</dbReference>
<dbReference type="CDD" id="cd12934">
    <property type="entry name" value="LEM"/>
    <property type="match status" value="1"/>
</dbReference>
<accession>A0A1B0C0P7</accession>
<dbReference type="FunFam" id="1.10.720.40:FF:000001">
    <property type="entry name" value="LEM domain containing 2, isoform CRA_a"/>
    <property type="match status" value="1"/>
</dbReference>
<dbReference type="Gene3D" id="1.10.720.40">
    <property type="match status" value="1"/>
</dbReference>
<dbReference type="Proteomes" id="UP000092460">
    <property type="component" value="Unassembled WGS sequence"/>
</dbReference>
<evidence type="ECO:0000313" key="3">
    <source>
        <dbReference type="Proteomes" id="UP000092460"/>
    </source>
</evidence>
<dbReference type="STRING" id="67801.A0A1B0C0P7"/>
<dbReference type="EMBL" id="JXJN01023723">
    <property type="status" value="NOT_ANNOTATED_CDS"/>
    <property type="molecule type" value="Genomic_DNA"/>
</dbReference>
<protein>
    <recommendedName>
        <fullName evidence="1">LEM domain-containing protein</fullName>
    </recommendedName>
</protein>
<dbReference type="Pfam" id="PF03020">
    <property type="entry name" value="LEM"/>
    <property type="match status" value="1"/>
</dbReference>
<dbReference type="SMART" id="SM00540">
    <property type="entry name" value="LEM"/>
    <property type="match status" value="1"/>
</dbReference>